<feature type="transmembrane region" description="Helical" evidence="1">
    <location>
        <begin position="37"/>
        <end position="56"/>
    </location>
</feature>
<sequence length="178" mass="17314">MRSSGSAVASLRGAFVGSACGAVSIAAHALGGGTVAPGSSSVTLLLGACALIGALTRALPLRPGLAQVMLLLTAGQAVGHLALTAGPGHHHGAHSAAIMLATHLVAIPMGAALIQGAELAVRRSASSVRRAVTALCAALAGPPPWVPSCLVSSSDPLISPRPLLTSGRGTRGPPVAAR</sequence>
<evidence type="ECO:0000313" key="2">
    <source>
        <dbReference type="EMBL" id="VFA98203.1"/>
    </source>
</evidence>
<accession>A0A4V6ICA8</accession>
<feature type="transmembrane region" description="Helical" evidence="1">
    <location>
        <begin position="92"/>
        <end position="114"/>
    </location>
</feature>
<dbReference type="AlphaFoldDB" id="A0A4V6ICA8"/>
<feature type="transmembrane region" description="Helical" evidence="1">
    <location>
        <begin position="68"/>
        <end position="86"/>
    </location>
</feature>
<dbReference type="EMBL" id="LR215973">
    <property type="protein sequence ID" value="VFA98203.1"/>
    <property type="molecule type" value="Genomic_DNA"/>
</dbReference>
<evidence type="ECO:0000256" key="1">
    <source>
        <dbReference type="SAM" id="Phobius"/>
    </source>
</evidence>
<keyword evidence="1" id="KW-0472">Membrane</keyword>
<proteinExistence type="predicted"/>
<keyword evidence="1" id="KW-1133">Transmembrane helix</keyword>
<reference evidence="2 3" key="1">
    <citation type="submission" date="2019-02" db="EMBL/GenBank/DDBJ databases">
        <authorList>
            <consortium name="Pathogen Informatics"/>
        </authorList>
    </citation>
    <scope>NUCLEOTIDE SEQUENCE [LARGE SCALE GENOMIC DNA]</scope>
    <source>
        <strain evidence="2 3">3012STDY6756504</strain>
    </source>
</reference>
<organism evidence="2 3">
    <name type="scientific">Nocardia cyriacigeorgica</name>
    <dbReference type="NCBI Taxonomy" id="135487"/>
    <lineage>
        <taxon>Bacteria</taxon>
        <taxon>Bacillati</taxon>
        <taxon>Actinomycetota</taxon>
        <taxon>Actinomycetes</taxon>
        <taxon>Mycobacteriales</taxon>
        <taxon>Nocardiaceae</taxon>
        <taxon>Nocardia</taxon>
    </lineage>
</organism>
<protein>
    <submittedName>
        <fullName evidence="2">Uncharacterized protein</fullName>
    </submittedName>
</protein>
<keyword evidence="1" id="KW-0812">Transmembrane</keyword>
<dbReference type="RefSeq" id="WP_232052124.1">
    <property type="nucleotide sequence ID" value="NZ_LR215973.1"/>
</dbReference>
<gene>
    <name evidence="2" type="ORF">NCTC10797_01969</name>
</gene>
<evidence type="ECO:0000313" key="3">
    <source>
        <dbReference type="Proteomes" id="UP000290439"/>
    </source>
</evidence>
<dbReference type="Proteomes" id="UP000290439">
    <property type="component" value="Chromosome"/>
</dbReference>
<name>A0A4V6ICA8_9NOCA</name>